<dbReference type="InterPro" id="IPR048300">
    <property type="entry name" value="TACO1_YebC-like_2nd/3rd_dom"/>
</dbReference>
<evidence type="ECO:0000256" key="4">
    <source>
        <dbReference type="ARBA" id="ARBA00023125"/>
    </source>
</evidence>
<dbReference type="InterPro" id="IPR017856">
    <property type="entry name" value="Integrase-like_N"/>
</dbReference>
<keyword evidence="5 6" id="KW-0804">Transcription</keyword>
<evidence type="ECO:0000256" key="6">
    <source>
        <dbReference type="HAMAP-Rule" id="MF_00693"/>
    </source>
</evidence>
<evidence type="ECO:0000259" key="8">
    <source>
        <dbReference type="Pfam" id="PF20772"/>
    </source>
</evidence>
<dbReference type="Gene3D" id="1.10.10.200">
    <property type="match status" value="1"/>
</dbReference>
<reference evidence="9" key="2">
    <citation type="submission" date="2020-09" db="EMBL/GenBank/DDBJ databases">
        <authorList>
            <person name="Sun Q."/>
            <person name="Zhou Y."/>
        </authorList>
    </citation>
    <scope>NUCLEOTIDE SEQUENCE</scope>
    <source>
        <strain evidence="9">CGMCC 1.15758</strain>
    </source>
</reference>
<dbReference type="SUPFAM" id="SSF75625">
    <property type="entry name" value="YebC-like"/>
    <property type="match status" value="1"/>
</dbReference>
<keyword evidence="10" id="KW-1185">Reference proteome</keyword>
<dbReference type="RefSeq" id="WP_117003967.1">
    <property type="nucleotide sequence ID" value="NZ_BMJS01000054.1"/>
</dbReference>
<dbReference type="GO" id="GO:0005829">
    <property type="term" value="C:cytosol"/>
    <property type="evidence" value="ECO:0007669"/>
    <property type="project" value="TreeGrafter"/>
</dbReference>
<evidence type="ECO:0000256" key="5">
    <source>
        <dbReference type="ARBA" id="ARBA00023163"/>
    </source>
</evidence>
<name>A0A8J2Z6S4_9GAMM</name>
<dbReference type="EMBL" id="BMJS01000054">
    <property type="protein sequence ID" value="GGG07572.1"/>
    <property type="molecule type" value="Genomic_DNA"/>
</dbReference>
<accession>A0A8J2Z6S4</accession>
<dbReference type="FunFam" id="3.30.70.980:FF:000002">
    <property type="entry name" value="Probable transcriptional regulatory protein YebC"/>
    <property type="match status" value="1"/>
</dbReference>
<dbReference type="OrthoDB" id="9781053at2"/>
<dbReference type="InterPro" id="IPR002876">
    <property type="entry name" value="Transcrip_reg_TACO1-like"/>
</dbReference>
<sequence>MAGHSKWANIKHKKAKEDAKRGKVFTKLIREITVAARLGGGDKDSNPRLRAAVATALSNNMTKDTIERAIKKGAGGEEGGNLEEIRYEGYGPAGVAFIVDCMTDNRNRTVAEVRHAFTKAGGNLGTDGSVAYMFNKKGIISFDAGLDEDMVMEVALEAGAEDVVSFDDGAIDVITDPNTFSEVNDALEAKGLKAISAEITMDADVKTNIDDAEIAQKIMNMIDRLEDLDDVQSVYSNVEFDESVMDALNS</sequence>
<dbReference type="Pfam" id="PF01709">
    <property type="entry name" value="Transcrip_reg"/>
    <property type="match status" value="1"/>
</dbReference>
<dbReference type="GO" id="GO:0006355">
    <property type="term" value="P:regulation of DNA-templated transcription"/>
    <property type="evidence" value="ECO:0007669"/>
    <property type="project" value="UniProtKB-UniRule"/>
</dbReference>
<dbReference type="NCBIfam" id="TIGR01033">
    <property type="entry name" value="YebC/PmpR family DNA-binding transcriptional regulator"/>
    <property type="match status" value="1"/>
</dbReference>
<dbReference type="PANTHER" id="PTHR12532">
    <property type="entry name" value="TRANSLATIONAL ACTIVATOR OF CYTOCHROME C OXIDASE 1"/>
    <property type="match status" value="1"/>
</dbReference>
<organism evidence="9 10">
    <name type="scientific">Cysteiniphilum litorale</name>
    <dbReference type="NCBI Taxonomy" id="2056700"/>
    <lineage>
        <taxon>Bacteria</taxon>
        <taxon>Pseudomonadati</taxon>
        <taxon>Pseudomonadota</taxon>
        <taxon>Gammaproteobacteria</taxon>
        <taxon>Thiotrichales</taxon>
        <taxon>Fastidiosibacteraceae</taxon>
        <taxon>Cysteiniphilum</taxon>
    </lineage>
</organism>
<comment type="caution">
    <text evidence="9">The sequence shown here is derived from an EMBL/GenBank/DDBJ whole genome shotgun (WGS) entry which is preliminary data.</text>
</comment>
<dbReference type="Gene3D" id="3.30.70.980">
    <property type="match status" value="2"/>
</dbReference>
<dbReference type="NCBIfam" id="NF009044">
    <property type="entry name" value="PRK12378.1"/>
    <property type="match status" value="1"/>
</dbReference>
<dbReference type="AlphaFoldDB" id="A0A8J2Z6S4"/>
<evidence type="ECO:0000259" key="7">
    <source>
        <dbReference type="Pfam" id="PF01709"/>
    </source>
</evidence>
<keyword evidence="4 6" id="KW-0238">DNA-binding</keyword>
<dbReference type="NCBIfam" id="NF001030">
    <property type="entry name" value="PRK00110.1"/>
    <property type="match status" value="1"/>
</dbReference>
<reference evidence="9" key="1">
    <citation type="journal article" date="2014" name="Int. J. Syst. Evol. Microbiol.">
        <title>Complete genome sequence of Corynebacterium casei LMG S-19264T (=DSM 44701T), isolated from a smear-ripened cheese.</title>
        <authorList>
            <consortium name="US DOE Joint Genome Institute (JGI-PGF)"/>
            <person name="Walter F."/>
            <person name="Albersmeier A."/>
            <person name="Kalinowski J."/>
            <person name="Ruckert C."/>
        </authorList>
    </citation>
    <scope>NUCLEOTIDE SEQUENCE</scope>
    <source>
        <strain evidence="9">CGMCC 1.15758</strain>
    </source>
</reference>
<dbReference type="FunFam" id="1.10.10.200:FF:000001">
    <property type="entry name" value="Probable transcriptional regulatory protein YebC"/>
    <property type="match status" value="1"/>
</dbReference>
<comment type="subcellular location">
    <subcellularLocation>
        <location evidence="6">Cytoplasm</location>
    </subcellularLocation>
</comment>
<dbReference type="InterPro" id="IPR029072">
    <property type="entry name" value="YebC-like"/>
</dbReference>
<comment type="similarity">
    <text evidence="1 6">Belongs to the TACO1 family.</text>
</comment>
<dbReference type="HAMAP" id="MF_00693">
    <property type="entry name" value="Transcrip_reg_TACO1"/>
    <property type="match status" value="1"/>
</dbReference>
<evidence type="ECO:0000256" key="1">
    <source>
        <dbReference type="ARBA" id="ARBA00008724"/>
    </source>
</evidence>
<protein>
    <recommendedName>
        <fullName evidence="6">Probable transcriptional regulatory protein GCM10010995_26400</fullName>
    </recommendedName>
</protein>
<dbReference type="GO" id="GO:0003677">
    <property type="term" value="F:DNA binding"/>
    <property type="evidence" value="ECO:0007669"/>
    <property type="project" value="UniProtKB-UniRule"/>
</dbReference>
<dbReference type="Pfam" id="PF20772">
    <property type="entry name" value="TACO1_YebC_N"/>
    <property type="match status" value="1"/>
</dbReference>
<gene>
    <name evidence="9" type="ORF">GCM10010995_26400</name>
</gene>
<feature type="domain" description="TACO1/YebC-like second and third" evidence="7">
    <location>
        <begin position="82"/>
        <end position="238"/>
    </location>
</feature>
<evidence type="ECO:0000313" key="9">
    <source>
        <dbReference type="EMBL" id="GGG07572.1"/>
    </source>
</evidence>
<keyword evidence="3 6" id="KW-0805">Transcription regulation</keyword>
<evidence type="ECO:0000313" key="10">
    <source>
        <dbReference type="Proteomes" id="UP000636949"/>
    </source>
</evidence>
<dbReference type="InterPro" id="IPR049083">
    <property type="entry name" value="TACO1_YebC_N"/>
</dbReference>
<dbReference type="InterPro" id="IPR026564">
    <property type="entry name" value="Transcrip_reg_TACO1-like_dom3"/>
</dbReference>
<evidence type="ECO:0000256" key="3">
    <source>
        <dbReference type="ARBA" id="ARBA00023015"/>
    </source>
</evidence>
<proteinExistence type="inferred from homology"/>
<feature type="domain" description="TACO1/YebC-like N-terminal" evidence="8">
    <location>
        <begin position="5"/>
        <end position="75"/>
    </location>
</feature>
<keyword evidence="2 6" id="KW-0963">Cytoplasm</keyword>
<dbReference type="PANTHER" id="PTHR12532:SF6">
    <property type="entry name" value="TRANSCRIPTIONAL REGULATORY PROTEIN YEBC-RELATED"/>
    <property type="match status" value="1"/>
</dbReference>
<dbReference type="Proteomes" id="UP000636949">
    <property type="component" value="Unassembled WGS sequence"/>
</dbReference>
<evidence type="ECO:0000256" key="2">
    <source>
        <dbReference type="ARBA" id="ARBA00022490"/>
    </source>
</evidence>